<sequence>MSSSHPLMHRRMGAGSALRVAMGARSAPHSAAVAARSTPHVAVMGVELPRALPLGRCIRPAHRRWGGAFSPHVATREARAAPQSRRRRLSLSSTSPLLDRSSVRLVQAQGTQRRPPCTLGSYLLSLVAMASSARFGALVAGSGVSKVGSAWCFFGRAQRRQWSHDGPQTTGQSPSSLKNNIQYASPYRV</sequence>
<dbReference type="EMBL" id="CM000763">
    <property type="protein sequence ID" value="OQU84930.1"/>
    <property type="molecule type" value="Genomic_DNA"/>
</dbReference>
<dbReference type="InParanoid" id="A0A1Z5RMF4"/>
<evidence type="ECO:0000313" key="2">
    <source>
        <dbReference type="Proteomes" id="UP000000768"/>
    </source>
</evidence>
<proteinExistence type="predicted"/>
<reference evidence="1 2" key="1">
    <citation type="journal article" date="2009" name="Nature">
        <title>The Sorghum bicolor genome and the diversification of grasses.</title>
        <authorList>
            <person name="Paterson A.H."/>
            <person name="Bowers J.E."/>
            <person name="Bruggmann R."/>
            <person name="Dubchak I."/>
            <person name="Grimwood J."/>
            <person name="Gundlach H."/>
            <person name="Haberer G."/>
            <person name="Hellsten U."/>
            <person name="Mitros T."/>
            <person name="Poliakov A."/>
            <person name="Schmutz J."/>
            <person name="Spannagl M."/>
            <person name="Tang H."/>
            <person name="Wang X."/>
            <person name="Wicker T."/>
            <person name="Bharti A.K."/>
            <person name="Chapman J."/>
            <person name="Feltus F.A."/>
            <person name="Gowik U."/>
            <person name="Grigoriev I.V."/>
            <person name="Lyons E."/>
            <person name="Maher C.A."/>
            <person name="Martis M."/>
            <person name="Narechania A."/>
            <person name="Otillar R.P."/>
            <person name="Penning B.W."/>
            <person name="Salamov A.A."/>
            <person name="Wang Y."/>
            <person name="Zhang L."/>
            <person name="Carpita N.C."/>
            <person name="Freeling M."/>
            <person name="Gingle A.R."/>
            <person name="Hash C.T."/>
            <person name="Keller B."/>
            <person name="Klein P."/>
            <person name="Kresovich S."/>
            <person name="McCann M.C."/>
            <person name="Ming R."/>
            <person name="Peterson D.G."/>
            <person name="Mehboob-ur-Rahman"/>
            <person name="Ware D."/>
            <person name="Westhoff P."/>
            <person name="Mayer K.F."/>
            <person name="Messing J."/>
            <person name="Rokhsar D.S."/>
        </authorList>
    </citation>
    <scope>NUCLEOTIDE SEQUENCE [LARGE SCALE GENOMIC DNA]</scope>
    <source>
        <strain evidence="2">cv. BTx623</strain>
    </source>
</reference>
<accession>A0A1Z5RMF4</accession>
<protein>
    <submittedName>
        <fullName evidence="1">Uncharacterized protein</fullName>
    </submittedName>
</protein>
<dbReference type="AlphaFoldDB" id="A0A1Z5RMF4"/>
<keyword evidence="2" id="KW-1185">Reference proteome</keyword>
<gene>
    <name evidence="1" type="ORF">SORBI_3004G144433</name>
</gene>
<evidence type="ECO:0000313" key="1">
    <source>
        <dbReference type="EMBL" id="OQU84930.1"/>
    </source>
</evidence>
<name>A0A1Z5RMF4_SORBI</name>
<dbReference type="Proteomes" id="UP000000768">
    <property type="component" value="Chromosome 4"/>
</dbReference>
<reference evidence="2" key="2">
    <citation type="journal article" date="2018" name="Plant J.">
        <title>The Sorghum bicolor reference genome: improved assembly, gene annotations, a transcriptome atlas, and signatures of genome organization.</title>
        <authorList>
            <person name="McCormick R.F."/>
            <person name="Truong S.K."/>
            <person name="Sreedasyam A."/>
            <person name="Jenkins J."/>
            <person name="Shu S."/>
            <person name="Sims D."/>
            <person name="Kennedy M."/>
            <person name="Amirebrahimi M."/>
            <person name="Weers B.D."/>
            <person name="McKinley B."/>
            <person name="Mattison A."/>
            <person name="Morishige D.T."/>
            <person name="Grimwood J."/>
            <person name="Schmutz J."/>
            <person name="Mullet J.E."/>
        </authorList>
    </citation>
    <scope>NUCLEOTIDE SEQUENCE [LARGE SCALE GENOMIC DNA]</scope>
    <source>
        <strain evidence="2">cv. BTx623</strain>
    </source>
</reference>
<dbReference type="Gramene" id="OQU84930">
    <property type="protein sequence ID" value="OQU84930"/>
    <property type="gene ID" value="SORBI_3004G144433"/>
</dbReference>
<organism evidence="1 2">
    <name type="scientific">Sorghum bicolor</name>
    <name type="common">Sorghum</name>
    <name type="synonym">Sorghum vulgare</name>
    <dbReference type="NCBI Taxonomy" id="4558"/>
    <lineage>
        <taxon>Eukaryota</taxon>
        <taxon>Viridiplantae</taxon>
        <taxon>Streptophyta</taxon>
        <taxon>Embryophyta</taxon>
        <taxon>Tracheophyta</taxon>
        <taxon>Spermatophyta</taxon>
        <taxon>Magnoliopsida</taxon>
        <taxon>Liliopsida</taxon>
        <taxon>Poales</taxon>
        <taxon>Poaceae</taxon>
        <taxon>PACMAD clade</taxon>
        <taxon>Panicoideae</taxon>
        <taxon>Andropogonodae</taxon>
        <taxon>Andropogoneae</taxon>
        <taxon>Sorghinae</taxon>
        <taxon>Sorghum</taxon>
    </lineage>
</organism>